<dbReference type="Proteomes" id="UP001246858">
    <property type="component" value="Unassembled WGS sequence"/>
</dbReference>
<reference evidence="1" key="1">
    <citation type="submission" date="2023-07" db="EMBL/GenBank/DDBJ databases">
        <title>Sorghum-associated microbial communities from plants grown in Nebraska, USA.</title>
        <authorList>
            <person name="Schachtman D."/>
        </authorList>
    </citation>
    <scope>NUCLEOTIDE SEQUENCE</scope>
    <source>
        <strain evidence="1">2697</strain>
    </source>
</reference>
<accession>A0ACC6KYR1</accession>
<protein>
    <submittedName>
        <fullName evidence="1">Uncharacterized protein</fullName>
    </submittedName>
</protein>
<evidence type="ECO:0000313" key="2">
    <source>
        <dbReference type="Proteomes" id="UP001246858"/>
    </source>
</evidence>
<dbReference type="EMBL" id="JAVDTF010000002">
    <property type="protein sequence ID" value="MDR6784361.1"/>
    <property type="molecule type" value="Genomic_DNA"/>
</dbReference>
<name>A0ACC6KYR1_9SPHI</name>
<organism evidence="1 2">
    <name type="scientific">Pedobacter africanus</name>
    <dbReference type="NCBI Taxonomy" id="151894"/>
    <lineage>
        <taxon>Bacteria</taxon>
        <taxon>Pseudomonadati</taxon>
        <taxon>Bacteroidota</taxon>
        <taxon>Sphingobacteriia</taxon>
        <taxon>Sphingobacteriales</taxon>
        <taxon>Sphingobacteriaceae</taxon>
        <taxon>Pedobacter</taxon>
    </lineage>
</organism>
<comment type="caution">
    <text evidence="1">The sequence shown here is derived from an EMBL/GenBank/DDBJ whole genome shotgun (WGS) entry which is preliminary data.</text>
</comment>
<proteinExistence type="predicted"/>
<evidence type="ECO:0000313" key="1">
    <source>
        <dbReference type="EMBL" id="MDR6784361.1"/>
    </source>
</evidence>
<sequence length="29" mass="3372">MSDLIIFILTDYEGCFGMKMKSDDLKKND</sequence>
<gene>
    <name evidence="1" type="ORF">J2X78_002926</name>
</gene>
<keyword evidence="2" id="KW-1185">Reference proteome</keyword>